<accession>A0A8F1MCL9</accession>
<dbReference type="KEGG" id="mnd:KOY48_04360"/>
<protein>
    <submittedName>
        <fullName evidence="1">Uncharacterized protein</fullName>
    </submittedName>
</protein>
<sequence>MRKLLELKFFEEDKTTLSNSDMAVDGANMVMKIDRASMVILYFTAKNLSFAHTLRRLAGY</sequence>
<name>A0A8F1MCL9_9BACT</name>
<dbReference type="Proteomes" id="UP000679129">
    <property type="component" value="Chromosome"/>
</dbReference>
<dbReference type="EMBL" id="CP076460">
    <property type="protein sequence ID" value="QWQ32088.1"/>
    <property type="molecule type" value="Genomic_DNA"/>
</dbReference>
<dbReference type="AlphaFoldDB" id="A0A8F1MCL9"/>
<evidence type="ECO:0000313" key="2">
    <source>
        <dbReference type="Proteomes" id="UP000679129"/>
    </source>
</evidence>
<reference evidence="1" key="1">
    <citation type="submission" date="2021-06" db="EMBL/GenBank/DDBJ databases">
        <title>An adapted protocol for Saccharibacteria cultivation: two new species join this phylum of Candidate Phyla Radiations.</title>
        <authorList>
            <person name="Ibrahim A."/>
            <person name="Maatouk M."/>
            <person name="Zgheib R."/>
            <person name="Haddad G."/>
            <person name="Bou Khalil J."/>
            <person name="Raoult D."/>
            <person name="Bittar F."/>
        </authorList>
    </citation>
    <scope>NUCLEOTIDE SEQUENCE</scope>
    <source>
        <strain evidence="1">IHU1</strain>
    </source>
</reference>
<organism evidence="1 2">
    <name type="scientific">Candidatus Minimicrobia naudis</name>
    <dbReference type="NCBI Taxonomy" id="2841263"/>
    <lineage>
        <taxon>Bacteria</taxon>
        <taxon>Candidatus Saccharimonadota</taxon>
        <taxon>Candidatus Saccharimonadota incertae sedis</taxon>
        <taxon>Candidatus Minimicrobia</taxon>
    </lineage>
</organism>
<keyword evidence="2" id="KW-1185">Reference proteome</keyword>
<evidence type="ECO:0000313" key="1">
    <source>
        <dbReference type="EMBL" id="QWQ32088.1"/>
    </source>
</evidence>
<gene>
    <name evidence="1" type="ORF">KOY48_04360</name>
</gene>
<proteinExistence type="predicted"/>